<keyword evidence="5" id="KW-1185">Reference proteome</keyword>
<evidence type="ECO:0000313" key="5">
    <source>
        <dbReference type="Proteomes" id="UP000294321"/>
    </source>
</evidence>
<dbReference type="InterPro" id="IPR031107">
    <property type="entry name" value="Small_HSP"/>
</dbReference>
<sequence>MANELRNMFDDDEDPMNDFFGNFGRSLFDSVASHNQMKTDVVEHKDDYQVTSELPGFKKDDIHMDYRDNTLRIHATHNISKAAKNDKGRVLRKERSNSDVARAFYLPNVDLSKVSATYDGGLLKVTLPKVEKDDSSHQINIK</sequence>
<proteinExistence type="inferred from homology"/>
<dbReference type="PROSITE" id="PS01031">
    <property type="entry name" value="SHSP"/>
    <property type="match status" value="1"/>
</dbReference>
<comment type="similarity">
    <text evidence="1 2">Belongs to the small heat shock protein (HSP20) family.</text>
</comment>
<organism evidence="4 5">
    <name type="scientific">Acetilactobacillus jinshanensis</name>
    <dbReference type="NCBI Taxonomy" id="1720083"/>
    <lineage>
        <taxon>Bacteria</taxon>
        <taxon>Bacillati</taxon>
        <taxon>Bacillota</taxon>
        <taxon>Bacilli</taxon>
        <taxon>Lactobacillales</taxon>
        <taxon>Lactobacillaceae</taxon>
        <taxon>Acetilactobacillus</taxon>
    </lineage>
</organism>
<dbReference type="Pfam" id="PF00011">
    <property type="entry name" value="HSP20"/>
    <property type="match status" value="1"/>
</dbReference>
<dbReference type="RefSeq" id="WP_133442489.1">
    <property type="nucleotide sequence ID" value="NZ_CP034726.1"/>
</dbReference>
<reference evidence="5" key="1">
    <citation type="submission" date="2018-12" db="EMBL/GenBank/DDBJ databases">
        <title>A new species of lactobacillus.</title>
        <authorList>
            <person name="Jian Y."/>
            <person name="Xin L."/>
            <person name="Hong Z.J."/>
            <person name="Ming L.Z."/>
            <person name="Hong X.Z."/>
        </authorList>
    </citation>
    <scope>NUCLEOTIDE SEQUENCE [LARGE SCALE GENOMIC DNA]</scope>
    <source>
        <strain evidence="5">HSLZ-75</strain>
    </source>
</reference>
<dbReference type="KEGG" id="lji:ELX58_07525"/>
<evidence type="ECO:0000256" key="1">
    <source>
        <dbReference type="PROSITE-ProRule" id="PRU00285"/>
    </source>
</evidence>
<evidence type="ECO:0000313" key="4">
    <source>
        <dbReference type="EMBL" id="QBP18931.1"/>
    </source>
</evidence>
<name>A0A4P6ZM22_9LACO</name>
<evidence type="ECO:0000256" key="2">
    <source>
        <dbReference type="RuleBase" id="RU003616"/>
    </source>
</evidence>
<dbReference type="InterPro" id="IPR008978">
    <property type="entry name" value="HSP20-like_chaperone"/>
</dbReference>
<protein>
    <submittedName>
        <fullName evidence="4">Hsp20/alpha crystallin family protein</fullName>
    </submittedName>
</protein>
<evidence type="ECO:0000259" key="3">
    <source>
        <dbReference type="PROSITE" id="PS01031"/>
    </source>
</evidence>
<dbReference type="AlphaFoldDB" id="A0A4P6ZM22"/>
<dbReference type="InterPro" id="IPR002068">
    <property type="entry name" value="A-crystallin/Hsp20_dom"/>
</dbReference>
<gene>
    <name evidence="4" type="ORF">ELX58_07525</name>
</gene>
<feature type="domain" description="SHSP" evidence="3">
    <location>
        <begin position="30"/>
        <end position="142"/>
    </location>
</feature>
<dbReference type="Gene3D" id="2.60.40.790">
    <property type="match status" value="1"/>
</dbReference>
<accession>A0A4P6ZM22</accession>
<dbReference type="PANTHER" id="PTHR11527">
    <property type="entry name" value="HEAT-SHOCK PROTEIN 20 FAMILY MEMBER"/>
    <property type="match status" value="1"/>
</dbReference>
<dbReference type="Proteomes" id="UP000294321">
    <property type="component" value="Chromosome"/>
</dbReference>
<dbReference type="CDD" id="cd06471">
    <property type="entry name" value="ACD_LpsHSP_like"/>
    <property type="match status" value="1"/>
</dbReference>
<dbReference type="SUPFAM" id="SSF49764">
    <property type="entry name" value="HSP20-like chaperones"/>
    <property type="match status" value="1"/>
</dbReference>
<dbReference type="EMBL" id="CP034726">
    <property type="protein sequence ID" value="QBP18931.1"/>
    <property type="molecule type" value="Genomic_DNA"/>
</dbReference>
<dbReference type="OrthoDB" id="9811615at2"/>